<gene>
    <name evidence="1" type="ORF">MM415A00352_0040</name>
</gene>
<organism evidence="1">
    <name type="scientific">viral metagenome</name>
    <dbReference type="NCBI Taxonomy" id="1070528"/>
    <lineage>
        <taxon>unclassified sequences</taxon>
        <taxon>metagenomes</taxon>
        <taxon>organismal metagenomes</taxon>
    </lineage>
</organism>
<dbReference type="AlphaFoldDB" id="A0A6M3KNM9"/>
<reference evidence="1" key="1">
    <citation type="submission" date="2020-03" db="EMBL/GenBank/DDBJ databases">
        <title>The deep terrestrial virosphere.</title>
        <authorList>
            <person name="Holmfeldt K."/>
            <person name="Nilsson E."/>
            <person name="Simone D."/>
            <person name="Lopez-Fernandez M."/>
            <person name="Wu X."/>
            <person name="de Brujin I."/>
            <person name="Lundin D."/>
            <person name="Andersson A."/>
            <person name="Bertilsson S."/>
            <person name="Dopson M."/>
        </authorList>
    </citation>
    <scope>NUCLEOTIDE SEQUENCE</scope>
    <source>
        <strain evidence="1">MM415A00352</strain>
    </source>
</reference>
<dbReference type="EMBL" id="MT142499">
    <property type="protein sequence ID" value="QJA82938.1"/>
    <property type="molecule type" value="Genomic_DNA"/>
</dbReference>
<sequence length="112" mass="13249">MDNLLRAWMVYDLNSWVPFDPNIEKFLPNSPSPEDLFLKKEKRSLLSKNAQEMIELINDPPKQFQYQLDQKNSKKITIGKITEFLREIDSTKWKFKVIQSAIGEIKEYLKGE</sequence>
<evidence type="ECO:0000313" key="1">
    <source>
        <dbReference type="EMBL" id="QJA82938.1"/>
    </source>
</evidence>
<accession>A0A6M3KNM9</accession>
<name>A0A6M3KNM9_9ZZZZ</name>
<protein>
    <submittedName>
        <fullName evidence="1">Uncharacterized protein</fullName>
    </submittedName>
</protein>
<proteinExistence type="predicted"/>